<dbReference type="InterPro" id="IPR015943">
    <property type="entry name" value="WD40/YVTN_repeat-like_dom_sf"/>
</dbReference>
<dbReference type="InterPro" id="IPR036322">
    <property type="entry name" value="WD40_repeat_dom_sf"/>
</dbReference>
<dbReference type="InterPro" id="IPR039770">
    <property type="entry name" value="Rpf2"/>
</dbReference>
<feature type="region of interest" description="Disordered" evidence="5">
    <location>
        <begin position="1"/>
        <end position="24"/>
    </location>
</feature>
<keyword evidence="3 4" id="KW-0539">Nucleus</keyword>
<evidence type="ECO:0000256" key="1">
    <source>
        <dbReference type="ARBA" id="ARBA00004604"/>
    </source>
</evidence>
<evidence type="ECO:0000256" key="2">
    <source>
        <dbReference type="ARBA" id="ARBA00010782"/>
    </source>
</evidence>
<dbReference type="Gene3D" id="2.130.10.10">
    <property type="entry name" value="YVTN repeat-like/Quinoprotein amine dehydrogenase"/>
    <property type="match status" value="1"/>
</dbReference>
<dbReference type="PROSITE" id="PS50833">
    <property type="entry name" value="BRIX"/>
    <property type="match status" value="1"/>
</dbReference>
<dbReference type="OrthoDB" id="407658at2759"/>
<dbReference type="SUPFAM" id="SSF50978">
    <property type="entry name" value="WD40 repeat-like"/>
    <property type="match status" value="1"/>
</dbReference>
<organism evidence="7 8">
    <name type="scientific">Sporidiobolus salmonicolor</name>
    <name type="common">Yeast-like fungus</name>
    <name type="synonym">Sporobolomyces salmonicolor</name>
    <dbReference type="NCBI Taxonomy" id="5005"/>
    <lineage>
        <taxon>Eukaryota</taxon>
        <taxon>Fungi</taxon>
        <taxon>Dikarya</taxon>
        <taxon>Basidiomycota</taxon>
        <taxon>Pucciniomycotina</taxon>
        <taxon>Microbotryomycetes</taxon>
        <taxon>Sporidiobolales</taxon>
        <taxon>Sporidiobolaceae</taxon>
        <taxon>Sporobolomyces</taxon>
    </lineage>
</organism>
<dbReference type="Proteomes" id="UP000243876">
    <property type="component" value="Unassembled WGS sequence"/>
</dbReference>
<dbReference type="GO" id="GO:0019843">
    <property type="term" value="F:rRNA binding"/>
    <property type="evidence" value="ECO:0007669"/>
    <property type="project" value="UniProtKB-UniRule"/>
</dbReference>
<sequence length="792" mass="87629">MPTPIVAPPKPKNARSKRAAQAREPVLVEKEAKTAIFVRGAGISDKVKTALSELNQLKKPHSISFSKSNLIRPFEDNSSLSFWSAKNDASLFLVGTHTKKRPHGLVWVRCFAGEVMEMLEVGIEEVMQMSDFKGIKSTAGSVPLFHFAAAEPHSSLWESHPTYAQFKSLLLDFFRGNEMDGVALKGLERVISVTIGGSSVESAGEGIAAAAGGKGKAVESLIGGINKNPNGGGDYDEDKTLPVVHFRTYTVSFMRSGVPTPRVELSPHGPHFTFSLRRSQTPAAEVWKMALKKKEKKSASSRPKNKNIDINEMGDKVGRVYVENQDLGQLQTRKFKGLKRKNATDRETTEGEGEGPDDNFADFRKAQEANVERETQEAGFDEPRETIKTASKPVSKPRATPRAKSTAGAQSKKRSKPEGEPEVVVRRSTRSRVAKASTEEEKEDLRAQNEAEQEALKAEARRQKHVDRPIEALRGVTDAGEQDSLEKLLGELSSFKLTKKEEQGEDDGWVKGERPALDAKRLTKEAEPLGLRTILKVVPDRIYSLCVHPDPIKDLQVFVGDKSGHIGVWDATDAGKLVRNTSNGSIRDDENAKMDEDEEEQEEESRSKGRFWVWQGHQQNSVSSLKFRPNETNKPPRISSANCDKAMIVNYPHEKAVTSAYFDPSGTRLASTSYDDFWDIDPYKPNILSQPKQFNPKKRIDHNCQVGAYVTVLRARWSTVSPSILPPHLHVGDMRRYLDLYSPDGARVKIFTSDEITAVPAVTASHPSVPGKYYGGAASGKVSFWTTAVVEE</sequence>
<dbReference type="AlphaFoldDB" id="A0A0D6EJ91"/>
<feature type="domain" description="Brix" evidence="6">
    <location>
        <begin position="33"/>
        <end position="285"/>
    </location>
</feature>
<dbReference type="InterPro" id="IPR001680">
    <property type="entry name" value="WD40_rpt"/>
</dbReference>
<evidence type="ECO:0000313" key="8">
    <source>
        <dbReference type="Proteomes" id="UP000243876"/>
    </source>
</evidence>
<feature type="region of interest" description="Disordered" evidence="5">
    <location>
        <begin position="338"/>
        <end position="463"/>
    </location>
</feature>
<gene>
    <name evidence="7" type="primary">SPOSA6832_01571</name>
</gene>
<comment type="similarity">
    <text evidence="2 4">Belongs to the RPF2 family.</text>
</comment>
<evidence type="ECO:0000313" key="7">
    <source>
        <dbReference type="EMBL" id="CEQ39986.1"/>
    </source>
</evidence>
<dbReference type="Pfam" id="PF00400">
    <property type="entry name" value="WD40"/>
    <property type="match status" value="1"/>
</dbReference>
<feature type="region of interest" description="Disordered" evidence="5">
    <location>
        <begin position="580"/>
        <end position="611"/>
    </location>
</feature>
<keyword evidence="8" id="KW-1185">Reference proteome</keyword>
<feature type="compositionally biased region" description="Basic and acidic residues" evidence="5">
    <location>
        <begin position="437"/>
        <end position="463"/>
    </location>
</feature>
<dbReference type="PANTHER" id="PTHR12728:SF0">
    <property type="entry name" value="RIBOSOME PRODUCTION FACTOR 2 HOMOLOG"/>
    <property type="match status" value="1"/>
</dbReference>
<evidence type="ECO:0000256" key="3">
    <source>
        <dbReference type="ARBA" id="ARBA00023242"/>
    </source>
</evidence>
<dbReference type="SMART" id="SM00879">
    <property type="entry name" value="Brix"/>
    <property type="match status" value="1"/>
</dbReference>
<feature type="region of interest" description="Disordered" evidence="5">
    <location>
        <begin position="291"/>
        <end position="311"/>
    </location>
</feature>
<dbReference type="InterPro" id="IPR007109">
    <property type="entry name" value="Brix"/>
</dbReference>
<name>A0A0D6EJ91_SPOSA</name>
<dbReference type="GO" id="GO:0005730">
    <property type="term" value="C:nucleolus"/>
    <property type="evidence" value="ECO:0007669"/>
    <property type="project" value="UniProtKB-SubCell"/>
</dbReference>
<comment type="subcellular location">
    <subcellularLocation>
        <location evidence="1 4">Nucleus</location>
        <location evidence="1 4">Nucleolus</location>
    </subcellularLocation>
</comment>
<reference evidence="8" key="1">
    <citation type="submission" date="2015-02" db="EMBL/GenBank/DDBJ databases">
        <authorList>
            <person name="Gon?alves P."/>
        </authorList>
    </citation>
    <scope>NUCLEOTIDE SEQUENCE [LARGE SCALE GENOMIC DNA]</scope>
</reference>
<evidence type="ECO:0000259" key="6">
    <source>
        <dbReference type="PROSITE" id="PS50833"/>
    </source>
</evidence>
<evidence type="ECO:0000256" key="5">
    <source>
        <dbReference type="SAM" id="MobiDB-lite"/>
    </source>
</evidence>
<evidence type="ECO:0000256" key="4">
    <source>
        <dbReference type="RuleBase" id="RU367086"/>
    </source>
</evidence>
<dbReference type="PANTHER" id="PTHR12728">
    <property type="entry name" value="BRIX DOMAIN CONTAINING PROTEIN"/>
    <property type="match status" value="1"/>
</dbReference>
<dbReference type="SMART" id="SM00320">
    <property type="entry name" value="WD40"/>
    <property type="match status" value="2"/>
</dbReference>
<feature type="compositionally biased region" description="Acidic residues" evidence="5">
    <location>
        <begin position="350"/>
        <end position="360"/>
    </location>
</feature>
<feature type="compositionally biased region" description="Basic and acidic residues" evidence="5">
    <location>
        <begin position="416"/>
        <end position="425"/>
    </location>
</feature>
<dbReference type="Pfam" id="PF04427">
    <property type="entry name" value="Brix"/>
    <property type="match status" value="1"/>
</dbReference>
<protein>
    <recommendedName>
        <fullName evidence="4">Ribosome production factor 2 homolog</fullName>
    </recommendedName>
    <alternativeName>
        <fullName evidence="4">Ribosome biogenesis protein RPF2 homolog</fullName>
    </alternativeName>
</protein>
<dbReference type="GO" id="GO:0000027">
    <property type="term" value="P:ribosomal large subunit assembly"/>
    <property type="evidence" value="ECO:0007669"/>
    <property type="project" value="InterPro"/>
</dbReference>
<accession>A0A0D6EJ91</accession>
<dbReference type="EMBL" id="CENE01000004">
    <property type="protein sequence ID" value="CEQ39986.1"/>
    <property type="molecule type" value="Genomic_DNA"/>
</dbReference>
<feature type="compositionally biased region" description="Basic and acidic residues" evidence="5">
    <location>
        <begin position="361"/>
        <end position="387"/>
    </location>
</feature>
<proteinExistence type="inferred from homology"/>
<feature type="compositionally biased region" description="Pro residues" evidence="5">
    <location>
        <begin position="1"/>
        <end position="11"/>
    </location>
</feature>
<dbReference type="GO" id="GO:0000463">
    <property type="term" value="P:maturation of LSU-rRNA from tricistronic rRNA transcript (SSU-rRNA, 5.8S rRNA, LSU-rRNA)"/>
    <property type="evidence" value="ECO:0007669"/>
    <property type="project" value="TreeGrafter"/>
</dbReference>